<dbReference type="NCBIfam" id="TIGR01396">
    <property type="entry name" value="FlgB"/>
    <property type="match status" value="1"/>
</dbReference>
<evidence type="ECO:0000256" key="1">
    <source>
        <dbReference type="ARBA" id="ARBA00004117"/>
    </source>
</evidence>
<evidence type="ECO:0000256" key="2">
    <source>
        <dbReference type="ARBA" id="ARBA00009677"/>
    </source>
</evidence>
<dbReference type="Proteomes" id="UP000317267">
    <property type="component" value="Unassembled WGS sequence"/>
</dbReference>
<gene>
    <name evidence="9" type="primary">flgB</name>
    <name evidence="9" type="ORF">FIV39_07950</name>
    <name evidence="8" type="ORF">SAMN04490186_1858</name>
</gene>
<evidence type="ECO:0000256" key="3">
    <source>
        <dbReference type="ARBA" id="ARBA00014376"/>
    </source>
</evidence>
<dbReference type="RefSeq" id="WP_080761982.1">
    <property type="nucleotide sequence ID" value="NZ_FNKM01000002.1"/>
</dbReference>
<reference evidence="8 10" key="1">
    <citation type="submission" date="2016-10" db="EMBL/GenBank/DDBJ databases">
        <authorList>
            <person name="Varghese N."/>
            <person name="Submissions S."/>
        </authorList>
    </citation>
    <scope>NUCLEOTIDE SEQUENCE [LARGE SCALE GENOMIC DNA]</scope>
    <source>
        <strain evidence="8 10">BS2976</strain>
    </source>
</reference>
<dbReference type="AlphaFoldDB" id="A0A1H1DJ95"/>
<name>A0A1H1DJ95_9PSED</name>
<evidence type="ECO:0000256" key="6">
    <source>
        <dbReference type="PIRNR" id="PIRNR002889"/>
    </source>
</evidence>
<dbReference type="EMBL" id="FNKM01000002">
    <property type="protein sequence ID" value="SDQ76420.1"/>
    <property type="molecule type" value="Genomic_DNA"/>
</dbReference>
<evidence type="ECO:0000313" key="9">
    <source>
        <dbReference type="EMBL" id="TWR68408.1"/>
    </source>
</evidence>
<dbReference type="OrthoDB" id="9788334at2"/>
<dbReference type="InterPro" id="IPR019776">
    <property type="entry name" value="Flagellar_basal_body_rod_CS"/>
</dbReference>
<comment type="similarity">
    <text evidence="2 6">Belongs to the flagella basal body rod proteins family.</text>
</comment>
<dbReference type="InterPro" id="IPR001444">
    <property type="entry name" value="Flag_bb_rod_N"/>
</dbReference>
<comment type="subunit">
    <text evidence="6">The basal body constitutes a major portion of the flagellar organelle and consists of a number of rings mounted on a central rod.</text>
</comment>
<proteinExistence type="inferred from homology"/>
<keyword evidence="9" id="KW-0282">Flagellum</keyword>
<comment type="caution">
    <text evidence="9">The sequence shown here is derived from an EMBL/GenBank/DDBJ whole genome shotgun (WGS) entry which is preliminary data.</text>
</comment>
<dbReference type="GO" id="GO:0071978">
    <property type="term" value="P:bacterial-type flagellum-dependent swarming motility"/>
    <property type="evidence" value="ECO:0007669"/>
    <property type="project" value="TreeGrafter"/>
</dbReference>
<keyword evidence="10" id="KW-1185">Reference proteome</keyword>
<evidence type="ECO:0000313" key="10">
    <source>
        <dbReference type="Proteomes" id="UP000198740"/>
    </source>
</evidence>
<comment type="subcellular location">
    <subcellularLocation>
        <location evidence="1 6">Bacterial flagellum basal body</location>
    </subcellularLocation>
</comment>
<evidence type="ECO:0000313" key="8">
    <source>
        <dbReference type="EMBL" id="SDQ76420.1"/>
    </source>
</evidence>
<dbReference type="Pfam" id="PF00460">
    <property type="entry name" value="Flg_bb_rod"/>
    <property type="match status" value="1"/>
</dbReference>
<comment type="function">
    <text evidence="5 6">Structural component of flagellum, the bacterial motility apparatus. Part of the rod structure of flagellar basal body.</text>
</comment>
<reference evidence="9 11" key="2">
    <citation type="submission" date="2019-06" db="EMBL/GenBank/DDBJ databases">
        <title>Pseudomonas bimorpha sp. nov. isolated from bovine raw milk and skim milk concentrate.</title>
        <authorList>
            <person name="Hofmann K."/>
            <person name="Huptas C."/>
            <person name="Doll E."/>
            <person name="Scherer S."/>
            <person name="Wenning M."/>
        </authorList>
    </citation>
    <scope>NUCLEOTIDE SEQUENCE [LARGE SCALE GENOMIC DNA]</scope>
    <source>
        <strain evidence="9 11">DSM 17515</strain>
    </source>
</reference>
<dbReference type="GO" id="GO:0030694">
    <property type="term" value="C:bacterial-type flagellum basal body, rod"/>
    <property type="evidence" value="ECO:0007669"/>
    <property type="project" value="InterPro"/>
</dbReference>
<keyword evidence="9" id="KW-0966">Cell projection</keyword>
<feature type="domain" description="Flagellar basal body rod protein N-terminal" evidence="7">
    <location>
        <begin position="11"/>
        <end position="39"/>
    </location>
</feature>
<dbReference type="PROSITE" id="PS00588">
    <property type="entry name" value="FLAGELLA_BB_ROD"/>
    <property type="match status" value="1"/>
</dbReference>
<dbReference type="Proteomes" id="UP000198740">
    <property type="component" value="Unassembled WGS sequence"/>
</dbReference>
<evidence type="ECO:0000256" key="4">
    <source>
        <dbReference type="ARBA" id="ARBA00023143"/>
    </source>
</evidence>
<dbReference type="InterPro" id="IPR006300">
    <property type="entry name" value="FlgB"/>
</dbReference>
<protein>
    <recommendedName>
        <fullName evidence="3 6">Flagellar basal body rod protein FlgB</fullName>
    </recommendedName>
</protein>
<keyword evidence="4 6" id="KW-0975">Bacterial flagellum</keyword>
<dbReference type="PANTHER" id="PTHR30435:SF12">
    <property type="entry name" value="FLAGELLAR BASAL BODY ROD PROTEIN FLGB"/>
    <property type="match status" value="1"/>
</dbReference>
<evidence type="ECO:0000313" key="11">
    <source>
        <dbReference type="Proteomes" id="UP000317267"/>
    </source>
</evidence>
<dbReference type="EMBL" id="VFES01000003">
    <property type="protein sequence ID" value="TWR68408.1"/>
    <property type="molecule type" value="Genomic_DNA"/>
</dbReference>
<dbReference type="PIRSF" id="PIRSF002889">
    <property type="entry name" value="Rod_FlgB"/>
    <property type="match status" value="1"/>
</dbReference>
<keyword evidence="9" id="KW-0969">Cilium</keyword>
<evidence type="ECO:0000259" key="7">
    <source>
        <dbReference type="Pfam" id="PF00460"/>
    </source>
</evidence>
<sequence length="137" mass="15129">MSINFEKALGSAERALVYRSQRAEVLSNNIANADTPNFKARDLEFSAVLASQTTRGLNSPFSLKTTNIKHIAINESASDGQRDALFYSTPYQPSIDQNTVDAQLEVAKFTENEIHFESAFNRLNGAFKGLLKALRGD</sequence>
<evidence type="ECO:0000256" key="5">
    <source>
        <dbReference type="ARBA" id="ARBA00024934"/>
    </source>
</evidence>
<accession>A0A1H1DJ95</accession>
<organism evidence="9 11">
    <name type="scientific">Pseudomonas grimontii</name>
    <dbReference type="NCBI Taxonomy" id="129847"/>
    <lineage>
        <taxon>Bacteria</taxon>
        <taxon>Pseudomonadati</taxon>
        <taxon>Pseudomonadota</taxon>
        <taxon>Gammaproteobacteria</taxon>
        <taxon>Pseudomonadales</taxon>
        <taxon>Pseudomonadaceae</taxon>
        <taxon>Pseudomonas</taxon>
    </lineage>
</organism>
<dbReference type="PANTHER" id="PTHR30435">
    <property type="entry name" value="FLAGELLAR PROTEIN"/>
    <property type="match status" value="1"/>
</dbReference>